<dbReference type="AlphaFoldDB" id="A0AA35XB55"/>
<protein>
    <recommendedName>
        <fullName evidence="2">glycerol kinase</fullName>
        <ecNumber evidence="2">2.7.1.30</ecNumber>
    </recommendedName>
</protein>
<keyword evidence="7" id="KW-1185">Reference proteome</keyword>
<dbReference type="GO" id="GO:0004370">
    <property type="term" value="F:glycerol kinase activity"/>
    <property type="evidence" value="ECO:0007669"/>
    <property type="project" value="UniProtKB-EC"/>
</dbReference>
<dbReference type="PROSITE" id="PS00933">
    <property type="entry name" value="FGGY_KINASES_1"/>
    <property type="match status" value="1"/>
</dbReference>
<comment type="pathway">
    <text evidence="1">Polyol metabolism; glycerol degradation via glycerol kinase pathway; sn-glycerol 3-phosphate from glycerol: step 1/1.</text>
</comment>
<organism evidence="6 7">
    <name type="scientific">Geodia barretti</name>
    <name type="common">Barrett's horny sponge</name>
    <dbReference type="NCBI Taxonomy" id="519541"/>
    <lineage>
        <taxon>Eukaryota</taxon>
        <taxon>Metazoa</taxon>
        <taxon>Porifera</taxon>
        <taxon>Demospongiae</taxon>
        <taxon>Heteroscleromorpha</taxon>
        <taxon>Tetractinellida</taxon>
        <taxon>Astrophorina</taxon>
        <taxon>Geodiidae</taxon>
        <taxon>Geodia</taxon>
    </lineage>
</organism>
<evidence type="ECO:0000256" key="3">
    <source>
        <dbReference type="ARBA" id="ARBA00022679"/>
    </source>
</evidence>
<dbReference type="EC" id="2.7.1.30" evidence="2"/>
<accession>A0AA35XB55</accession>
<comment type="caution">
    <text evidence="6">The sequence shown here is derived from an EMBL/GenBank/DDBJ whole genome shotgun (WGS) entry which is preliminary data.</text>
</comment>
<gene>
    <name evidence="6" type="ORF">GBAR_LOCUS24901</name>
</gene>
<reference evidence="6" key="1">
    <citation type="submission" date="2023-03" db="EMBL/GenBank/DDBJ databases">
        <authorList>
            <person name="Steffen K."/>
            <person name="Cardenas P."/>
        </authorList>
    </citation>
    <scope>NUCLEOTIDE SEQUENCE</scope>
</reference>
<dbReference type="PANTHER" id="PTHR43095:SF5">
    <property type="entry name" value="XYLULOSE KINASE"/>
    <property type="match status" value="1"/>
</dbReference>
<dbReference type="InterPro" id="IPR018484">
    <property type="entry name" value="FGGY_N"/>
</dbReference>
<dbReference type="SUPFAM" id="SSF53067">
    <property type="entry name" value="Actin-like ATPase domain"/>
    <property type="match status" value="1"/>
</dbReference>
<feature type="domain" description="Carbohydrate kinase FGGY N-terminal" evidence="5">
    <location>
        <begin position="5"/>
        <end position="246"/>
    </location>
</feature>
<dbReference type="GO" id="GO:0005975">
    <property type="term" value="P:carbohydrate metabolic process"/>
    <property type="evidence" value="ECO:0007669"/>
    <property type="project" value="InterPro"/>
</dbReference>
<dbReference type="Proteomes" id="UP001174909">
    <property type="component" value="Unassembled WGS sequence"/>
</dbReference>
<dbReference type="Pfam" id="PF00370">
    <property type="entry name" value="FGGY_N"/>
    <property type="match status" value="1"/>
</dbReference>
<dbReference type="InterPro" id="IPR043129">
    <property type="entry name" value="ATPase_NBD"/>
</dbReference>
<dbReference type="PANTHER" id="PTHR43095">
    <property type="entry name" value="SUGAR KINASE"/>
    <property type="match status" value="1"/>
</dbReference>
<evidence type="ECO:0000313" key="6">
    <source>
        <dbReference type="EMBL" id="CAI8044980.1"/>
    </source>
</evidence>
<evidence type="ECO:0000256" key="4">
    <source>
        <dbReference type="ARBA" id="ARBA00022777"/>
    </source>
</evidence>
<proteinExistence type="predicted"/>
<name>A0AA35XB55_GEOBA</name>
<dbReference type="InterPro" id="IPR018483">
    <property type="entry name" value="Carb_kinase_FGGY_CS"/>
</dbReference>
<dbReference type="Gene3D" id="3.30.420.40">
    <property type="match status" value="1"/>
</dbReference>
<evidence type="ECO:0000256" key="2">
    <source>
        <dbReference type="ARBA" id="ARBA00012099"/>
    </source>
</evidence>
<dbReference type="InterPro" id="IPR050406">
    <property type="entry name" value="FGGY_Carb_Kinase"/>
</dbReference>
<keyword evidence="4 6" id="KW-0418">Kinase</keyword>
<sequence>MPQHYLGIDVGTTAIKALIVDESGSVVGEAEAPQELSVPQPGWSEQNPTDWWQGTIDAVRAACAQADIRDVKAIGLSGQMHSSVLLDDADEVLRPAILWNDVRTTDQCRFITDRVGKTGLRRLVGNPALEGFTAPKLLWVRDEEPGLFDRVRTVLLPKDYVRLLMTGVKATDPSDAAGTLLFDVRRNRWSEEMTDALEIDPAILPPVRGSASVTGGLTADAAEALGLRAGTPVVGGGADNAAAAVGSGVVEQGTMQTSIGTSGAVVAPIKRPRVDPGCAYIHSTMPSKTLGISWESSCPQERRWHGSVGCWLVLKEGRPHMTS</sequence>
<dbReference type="EMBL" id="CASHTH010003438">
    <property type="protein sequence ID" value="CAI8044980.1"/>
    <property type="molecule type" value="Genomic_DNA"/>
</dbReference>
<evidence type="ECO:0000313" key="7">
    <source>
        <dbReference type="Proteomes" id="UP001174909"/>
    </source>
</evidence>
<evidence type="ECO:0000259" key="5">
    <source>
        <dbReference type="Pfam" id="PF00370"/>
    </source>
</evidence>
<keyword evidence="3" id="KW-0808">Transferase</keyword>
<evidence type="ECO:0000256" key="1">
    <source>
        <dbReference type="ARBA" id="ARBA00005190"/>
    </source>
</evidence>